<feature type="region of interest" description="Disordered" evidence="1">
    <location>
        <begin position="1"/>
        <end position="45"/>
    </location>
</feature>
<gene>
    <name evidence="2" type="ORF">CEP51_013835</name>
</gene>
<keyword evidence="3" id="KW-1185">Reference proteome</keyword>
<feature type="non-terminal residue" evidence="2">
    <location>
        <position position="1"/>
    </location>
</feature>
<reference evidence="2 3" key="1">
    <citation type="submission" date="2017-06" db="EMBL/GenBank/DDBJ databases">
        <title>Comparative genomic analysis of Ambrosia Fusariam Clade fungi.</title>
        <authorList>
            <person name="Stajich J.E."/>
            <person name="Carrillo J."/>
            <person name="Kijimoto T."/>
            <person name="Eskalen A."/>
            <person name="O'Donnell K."/>
            <person name="Kasson M."/>
        </authorList>
    </citation>
    <scope>NUCLEOTIDE SEQUENCE [LARGE SCALE GENOMIC DNA]</scope>
    <source>
        <strain evidence="2 3">NRRL62606</strain>
    </source>
</reference>
<evidence type="ECO:0000313" key="2">
    <source>
        <dbReference type="EMBL" id="RSL59993.1"/>
    </source>
</evidence>
<organism evidence="2 3">
    <name type="scientific">Fusarium floridanum</name>
    <dbReference type="NCBI Taxonomy" id="1325733"/>
    <lineage>
        <taxon>Eukaryota</taxon>
        <taxon>Fungi</taxon>
        <taxon>Dikarya</taxon>
        <taxon>Ascomycota</taxon>
        <taxon>Pezizomycotina</taxon>
        <taxon>Sordariomycetes</taxon>
        <taxon>Hypocreomycetidae</taxon>
        <taxon>Hypocreales</taxon>
        <taxon>Nectriaceae</taxon>
        <taxon>Fusarium</taxon>
        <taxon>Fusarium solani species complex</taxon>
    </lineage>
</organism>
<dbReference type="AlphaFoldDB" id="A0A428Q3X2"/>
<evidence type="ECO:0000313" key="3">
    <source>
        <dbReference type="Proteomes" id="UP000287972"/>
    </source>
</evidence>
<feature type="region of interest" description="Disordered" evidence="1">
    <location>
        <begin position="122"/>
        <end position="176"/>
    </location>
</feature>
<dbReference type="EMBL" id="NKCL01000600">
    <property type="protein sequence ID" value="RSL59993.1"/>
    <property type="molecule type" value="Genomic_DNA"/>
</dbReference>
<protein>
    <submittedName>
        <fullName evidence="2">Uncharacterized protein</fullName>
    </submittedName>
</protein>
<comment type="caution">
    <text evidence="2">The sequence shown here is derived from an EMBL/GenBank/DDBJ whole genome shotgun (WGS) entry which is preliminary data.</text>
</comment>
<feature type="compositionally biased region" description="Basic and acidic residues" evidence="1">
    <location>
        <begin position="1"/>
        <end position="17"/>
    </location>
</feature>
<name>A0A428Q3X2_9HYPO</name>
<dbReference type="Proteomes" id="UP000287972">
    <property type="component" value="Unassembled WGS sequence"/>
</dbReference>
<proteinExistence type="predicted"/>
<sequence>NRRERRMQEKAAKREGGRAAVKKTRRAPQPASGTATPDAGPTGARRRVVAENGKILVVDSLGDVYLEEEDEEGQVHEFLLDPNELAKPTFTDTAVVRVPIWFFNITAGRFLSKKTPELEIEIPADDEDSDVPQRTPSTDSAGEDFELLDKSTDSLSKSKASGVQQGKANKRKGKKR</sequence>
<evidence type="ECO:0000256" key="1">
    <source>
        <dbReference type="SAM" id="MobiDB-lite"/>
    </source>
</evidence>
<accession>A0A428Q3X2</accession>